<reference evidence="2" key="1">
    <citation type="journal article" date="2019" name="Int. J. Syst. Evol. Microbiol.">
        <title>The Global Catalogue of Microorganisms (GCM) 10K type strain sequencing project: providing services to taxonomists for standard genome sequencing and annotation.</title>
        <authorList>
            <consortium name="The Broad Institute Genomics Platform"/>
            <consortium name="The Broad Institute Genome Sequencing Center for Infectious Disease"/>
            <person name="Wu L."/>
            <person name="Ma J."/>
        </authorList>
    </citation>
    <scope>NUCLEOTIDE SEQUENCE [LARGE SCALE GENOMIC DNA]</scope>
    <source>
        <strain evidence="2">CCM 8725</strain>
    </source>
</reference>
<proteinExistence type="predicted"/>
<dbReference type="EMBL" id="JBHUKY010000026">
    <property type="protein sequence ID" value="MFD2411445.1"/>
    <property type="molecule type" value="Genomic_DNA"/>
</dbReference>
<evidence type="ECO:0000313" key="1">
    <source>
        <dbReference type="EMBL" id="MFD2411445.1"/>
    </source>
</evidence>
<organism evidence="1 2">
    <name type="scientific">Paenibacillus rhizoplanae</name>
    <dbReference type="NCBI Taxonomy" id="1917181"/>
    <lineage>
        <taxon>Bacteria</taxon>
        <taxon>Bacillati</taxon>
        <taxon>Bacillota</taxon>
        <taxon>Bacilli</taxon>
        <taxon>Bacillales</taxon>
        <taxon>Paenibacillaceae</taxon>
        <taxon>Paenibacillus</taxon>
    </lineage>
</organism>
<name>A0ABW5FBT5_9BACL</name>
<accession>A0ABW5FBT5</accession>
<evidence type="ECO:0000313" key="2">
    <source>
        <dbReference type="Proteomes" id="UP001597448"/>
    </source>
</evidence>
<evidence type="ECO:0008006" key="3">
    <source>
        <dbReference type="Google" id="ProtNLM"/>
    </source>
</evidence>
<protein>
    <recommendedName>
        <fullName evidence="3">Lipoprotein</fullName>
    </recommendedName>
</protein>
<gene>
    <name evidence="1" type="ORF">ACFSX3_16270</name>
</gene>
<keyword evidence="2" id="KW-1185">Reference proteome</keyword>
<comment type="caution">
    <text evidence="1">The sequence shown here is derived from an EMBL/GenBank/DDBJ whole genome shotgun (WGS) entry which is preliminary data.</text>
</comment>
<dbReference type="Proteomes" id="UP001597448">
    <property type="component" value="Unassembled WGS sequence"/>
</dbReference>
<sequence>MKKLIVRSVGIVALLSYIVGCNAPYQLQTAEAKAAPTHTPTPEAKANNINALIPAGWHMLEPSLGEKAIAKGDLNKDGIPDLAMVIEKNALKDEASPRSLLIAFGSKNNSYTLSIIADNVILKADEGGIWGDPFDSLTINRGSVLVSDYGGSNWRWYNKYRFRYQDKDWFLIGATSGSYFTGAATMDQADEDDINFLTGQFIERRTDEQGNTTTKKGTRRKKPLIRLTEFNPENVQ</sequence>
<dbReference type="RefSeq" id="WP_209991680.1">
    <property type="nucleotide sequence ID" value="NZ_JBHUKY010000026.1"/>
</dbReference>